<dbReference type="InterPro" id="IPR050832">
    <property type="entry name" value="Bact_Acetyltransf"/>
</dbReference>
<reference evidence="4 5" key="1">
    <citation type="submission" date="2023-03" db="EMBL/GenBank/DDBJ databases">
        <authorList>
            <person name="Mo P."/>
        </authorList>
    </citation>
    <scope>NUCLEOTIDE SEQUENCE [LARGE SCALE GENOMIC DNA]</scope>
    <source>
        <strain evidence="4 5">HUAS 5</strain>
    </source>
</reference>
<dbReference type="PANTHER" id="PTHR43877">
    <property type="entry name" value="AMINOALKYLPHOSPHONATE N-ACETYLTRANSFERASE-RELATED-RELATED"/>
    <property type="match status" value="1"/>
</dbReference>
<dbReference type="EMBL" id="CP121682">
    <property type="protein sequence ID" value="WGD43692.1"/>
    <property type="molecule type" value="Genomic_DNA"/>
</dbReference>
<evidence type="ECO:0000256" key="1">
    <source>
        <dbReference type="ARBA" id="ARBA00022679"/>
    </source>
</evidence>
<dbReference type="PROSITE" id="PS51186">
    <property type="entry name" value="GNAT"/>
    <property type="match status" value="1"/>
</dbReference>
<proteinExistence type="predicted"/>
<organism evidence="4 5">
    <name type="scientific">Streptomyces cathayae</name>
    <dbReference type="NCBI Taxonomy" id="3031124"/>
    <lineage>
        <taxon>Bacteria</taxon>
        <taxon>Bacillati</taxon>
        <taxon>Actinomycetota</taxon>
        <taxon>Actinomycetes</taxon>
        <taxon>Kitasatosporales</taxon>
        <taxon>Streptomycetaceae</taxon>
        <taxon>Streptomyces</taxon>
    </lineage>
</organism>
<dbReference type="RefSeq" id="WP_279336738.1">
    <property type="nucleotide sequence ID" value="NZ_CP121682.1"/>
</dbReference>
<keyword evidence="2" id="KW-0012">Acyltransferase</keyword>
<keyword evidence="1" id="KW-0808">Transferase</keyword>
<evidence type="ECO:0000259" key="3">
    <source>
        <dbReference type="PROSITE" id="PS51186"/>
    </source>
</evidence>
<dbReference type="SUPFAM" id="SSF55729">
    <property type="entry name" value="Acyl-CoA N-acyltransferases (Nat)"/>
    <property type="match status" value="1"/>
</dbReference>
<dbReference type="InterPro" id="IPR016181">
    <property type="entry name" value="Acyl_CoA_acyltransferase"/>
</dbReference>
<dbReference type="Pfam" id="PF00583">
    <property type="entry name" value="Acetyltransf_1"/>
    <property type="match status" value="1"/>
</dbReference>
<dbReference type="Gene3D" id="3.40.630.30">
    <property type="match status" value="1"/>
</dbReference>
<feature type="domain" description="N-acetyltransferase" evidence="3">
    <location>
        <begin position="11"/>
        <end position="168"/>
    </location>
</feature>
<keyword evidence="5" id="KW-1185">Reference proteome</keyword>
<evidence type="ECO:0000313" key="4">
    <source>
        <dbReference type="EMBL" id="WGD43692.1"/>
    </source>
</evidence>
<evidence type="ECO:0000313" key="5">
    <source>
        <dbReference type="Proteomes" id="UP001216440"/>
    </source>
</evidence>
<dbReference type="PANTHER" id="PTHR43877:SF1">
    <property type="entry name" value="ACETYLTRANSFERASE"/>
    <property type="match status" value="1"/>
</dbReference>
<dbReference type="InterPro" id="IPR000182">
    <property type="entry name" value="GNAT_dom"/>
</dbReference>
<accession>A0ABY8K759</accession>
<name>A0ABY8K759_9ACTN</name>
<sequence length="168" mass="18566">MIESHRTVDSLVIRTALAAEAADIAALHLRARSTYYPDGLPEDGTDWPARWREAVEHPDGQVLCAVRDGHLAGIASFRTPPGAPADTVKLFQFHVDPGQWRAGIGTALHTACVEEWRANGRRTAVLEVHADNRRAQAFYTRRGWIPDPGRPPAEDDHHLHLCFAVPGE</sequence>
<protein>
    <submittedName>
        <fullName evidence="4">GNAT family N-acetyltransferase</fullName>
    </submittedName>
</protein>
<gene>
    <name evidence="4" type="ORF">PYS65_28110</name>
</gene>
<dbReference type="Proteomes" id="UP001216440">
    <property type="component" value="Chromosome"/>
</dbReference>
<evidence type="ECO:0000256" key="2">
    <source>
        <dbReference type="ARBA" id="ARBA00023315"/>
    </source>
</evidence>
<dbReference type="CDD" id="cd04301">
    <property type="entry name" value="NAT_SF"/>
    <property type="match status" value="1"/>
</dbReference>